<evidence type="ECO:0000259" key="4">
    <source>
        <dbReference type="PROSITE" id="PS50109"/>
    </source>
</evidence>
<dbReference type="Gene3D" id="3.30.565.10">
    <property type="entry name" value="Histidine kinase-like ATPase, C-terminal domain"/>
    <property type="match status" value="1"/>
</dbReference>
<keyword evidence="3" id="KW-0597">Phosphoprotein</keyword>
<evidence type="ECO:0000313" key="6">
    <source>
        <dbReference type="Proteomes" id="UP001524642"/>
    </source>
</evidence>
<organism evidence="5 6">
    <name type="scientific">Roseomonas populi</name>
    <dbReference type="NCBI Taxonomy" id="3121582"/>
    <lineage>
        <taxon>Bacteria</taxon>
        <taxon>Pseudomonadati</taxon>
        <taxon>Pseudomonadota</taxon>
        <taxon>Alphaproteobacteria</taxon>
        <taxon>Acetobacterales</taxon>
        <taxon>Roseomonadaceae</taxon>
        <taxon>Roseomonas</taxon>
    </lineage>
</organism>
<gene>
    <name evidence="5" type="ORF">NRP21_26175</name>
</gene>
<dbReference type="Gene3D" id="1.10.287.130">
    <property type="match status" value="1"/>
</dbReference>
<dbReference type="EMBL" id="JANJOU010000036">
    <property type="protein sequence ID" value="MCR0985544.1"/>
    <property type="molecule type" value="Genomic_DNA"/>
</dbReference>
<dbReference type="SMART" id="SM00387">
    <property type="entry name" value="HATPase_c"/>
    <property type="match status" value="1"/>
</dbReference>
<dbReference type="PROSITE" id="PS50109">
    <property type="entry name" value="HIS_KIN"/>
    <property type="match status" value="1"/>
</dbReference>
<dbReference type="RefSeq" id="WP_257719190.1">
    <property type="nucleotide sequence ID" value="NZ_JANJOU010000036.1"/>
</dbReference>
<dbReference type="SUPFAM" id="SSF55874">
    <property type="entry name" value="ATPase domain of HSP90 chaperone/DNA topoisomerase II/histidine kinase"/>
    <property type="match status" value="1"/>
</dbReference>
<dbReference type="EC" id="2.7.13.3" evidence="2"/>
<dbReference type="PRINTS" id="PR00344">
    <property type="entry name" value="BCTRLSENSOR"/>
</dbReference>
<dbReference type="InterPro" id="IPR004358">
    <property type="entry name" value="Sig_transdc_His_kin-like_C"/>
</dbReference>
<dbReference type="SMART" id="SM00388">
    <property type="entry name" value="HisKA"/>
    <property type="match status" value="1"/>
</dbReference>
<comment type="catalytic activity">
    <reaction evidence="1">
        <text>ATP + protein L-histidine = ADP + protein N-phospho-L-histidine.</text>
        <dbReference type="EC" id="2.7.13.3"/>
    </reaction>
</comment>
<accession>A0ABT1XC78</accession>
<sequence>MIESSMPRAAQGRERDVLHGDLQRLAALGEMTAAAVHDFNNLLQVVVSALRVIEGQLDPVPAQDVKDLFAQGLSAAQRAAFLSRRLLSYGTASGGTATRFELGAALRGSVPMLRWILGTRIGLRQELHEEPLVVECCPHELEQGLLNLAANARDAMSGTGTLTLRSEVVPAPSPSWPTENVAVISVVDEGCGMPEVVQEKAFERYFTTKGAGGSGIGLFAVREFARRNGGDAWFRSAPGQGTTVTVALPCRPLD</sequence>
<proteinExistence type="predicted"/>
<dbReference type="PANTHER" id="PTHR43065">
    <property type="entry name" value="SENSOR HISTIDINE KINASE"/>
    <property type="match status" value="1"/>
</dbReference>
<protein>
    <recommendedName>
        <fullName evidence="2">histidine kinase</fullName>
        <ecNumber evidence="2">2.7.13.3</ecNumber>
    </recommendedName>
</protein>
<dbReference type="Proteomes" id="UP001524642">
    <property type="component" value="Unassembled WGS sequence"/>
</dbReference>
<evidence type="ECO:0000256" key="2">
    <source>
        <dbReference type="ARBA" id="ARBA00012438"/>
    </source>
</evidence>
<name>A0ABT1XC78_9PROT</name>
<dbReference type="InterPro" id="IPR003661">
    <property type="entry name" value="HisK_dim/P_dom"/>
</dbReference>
<evidence type="ECO:0000313" key="5">
    <source>
        <dbReference type="EMBL" id="MCR0985544.1"/>
    </source>
</evidence>
<evidence type="ECO:0000256" key="3">
    <source>
        <dbReference type="ARBA" id="ARBA00022553"/>
    </source>
</evidence>
<feature type="domain" description="Histidine kinase" evidence="4">
    <location>
        <begin position="34"/>
        <end position="252"/>
    </location>
</feature>
<dbReference type="GO" id="GO:0005524">
    <property type="term" value="F:ATP binding"/>
    <property type="evidence" value="ECO:0007669"/>
    <property type="project" value="UniProtKB-KW"/>
</dbReference>
<keyword evidence="5" id="KW-0547">Nucleotide-binding</keyword>
<dbReference type="InterPro" id="IPR005467">
    <property type="entry name" value="His_kinase_dom"/>
</dbReference>
<evidence type="ECO:0000256" key="1">
    <source>
        <dbReference type="ARBA" id="ARBA00000085"/>
    </source>
</evidence>
<reference evidence="5 6" key="1">
    <citation type="submission" date="2022-06" db="EMBL/GenBank/DDBJ databases">
        <title>Roseomonas CN29.</title>
        <authorList>
            <person name="Cheng Y."/>
            <person name="He X."/>
        </authorList>
    </citation>
    <scope>NUCLEOTIDE SEQUENCE [LARGE SCALE GENOMIC DNA]</scope>
    <source>
        <strain evidence="5 6">CN29</strain>
    </source>
</reference>
<dbReference type="PANTHER" id="PTHR43065:SF49">
    <property type="entry name" value="HISTIDINE KINASE"/>
    <property type="match status" value="1"/>
</dbReference>
<keyword evidence="5" id="KW-0067">ATP-binding</keyword>
<dbReference type="Pfam" id="PF02518">
    <property type="entry name" value="HATPase_c"/>
    <property type="match status" value="1"/>
</dbReference>
<comment type="caution">
    <text evidence="5">The sequence shown here is derived from an EMBL/GenBank/DDBJ whole genome shotgun (WGS) entry which is preliminary data.</text>
</comment>
<dbReference type="InterPro" id="IPR003594">
    <property type="entry name" value="HATPase_dom"/>
</dbReference>
<dbReference type="InterPro" id="IPR036890">
    <property type="entry name" value="HATPase_C_sf"/>
</dbReference>
<keyword evidence="6" id="KW-1185">Reference proteome</keyword>